<dbReference type="Gene3D" id="4.10.280.10">
    <property type="entry name" value="Helix-loop-helix DNA-binding domain"/>
    <property type="match status" value="1"/>
</dbReference>
<evidence type="ECO:0000256" key="1">
    <source>
        <dbReference type="ARBA" id="ARBA00023015"/>
    </source>
</evidence>
<dbReference type="GO" id="GO:0032502">
    <property type="term" value="P:developmental process"/>
    <property type="evidence" value="ECO:0007669"/>
    <property type="project" value="TreeGrafter"/>
</dbReference>
<dbReference type="FunFam" id="4.10.280.10:FF:000035">
    <property type="entry name" value="Pancreas-specific transcription factor 1a"/>
    <property type="match status" value="1"/>
</dbReference>
<evidence type="ECO:0000256" key="4">
    <source>
        <dbReference type="ARBA" id="ARBA00023242"/>
    </source>
</evidence>
<proteinExistence type="predicted"/>
<dbReference type="EMBL" id="OB661692">
    <property type="protein sequence ID" value="CAD7228763.1"/>
    <property type="molecule type" value="Genomic_DNA"/>
</dbReference>
<dbReference type="SUPFAM" id="SSF47459">
    <property type="entry name" value="HLH, helix-loop-helix DNA-binding domain"/>
    <property type="match status" value="1"/>
</dbReference>
<accession>A0A7R8WEC7</accession>
<dbReference type="InterPro" id="IPR050283">
    <property type="entry name" value="E-box_TF_Regulators"/>
</dbReference>
<reference evidence="5" key="1">
    <citation type="submission" date="2020-11" db="EMBL/GenBank/DDBJ databases">
        <authorList>
            <person name="Tran Van P."/>
        </authorList>
    </citation>
    <scope>NUCLEOTIDE SEQUENCE</scope>
</reference>
<evidence type="ECO:0000313" key="5">
    <source>
        <dbReference type="EMBL" id="CAD7228763.1"/>
    </source>
</evidence>
<protein>
    <submittedName>
        <fullName evidence="5">Uncharacterized protein</fullName>
    </submittedName>
</protein>
<dbReference type="PANTHER" id="PTHR23349">
    <property type="entry name" value="BASIC HELIX-LOOP-HELIX TRANSCRIPTION FACTOR, TWIST"/>
    <property type="match status" value="1"/>
</dbReference>
<keyword evidence="4" id="KW-0539">Nucleus</keyword>
<dbReference type="GO" id="GO:0046983">
    <property type="term" value="F:protein dimerization activity"/>
    <property type="evidence" value="ECO:0007669"/>
    <property type="project" value="InterPro"/>
</dbReference>
<dbReference type="OrthoDB" id="6375462at2759"/>
<dbReference type="Pfam" id="PF00010">
    <property type="entry name" value="HLH"/>
    <property type="match status" value="1"/>
</dbReference>
<dbReference type="PANTHER" id="PTHR23349:SF63">
    <property type="entry name" value="FER3-LIKE PROTEIN"/>
    <property type="match status" value="1"/>
</dbReference>
<dbReference type="GO" id="GO:0000977">
    <property type="term" value="F:RNA polymerase II transcription regulatory region sequence-specific DNA binding"/>
    <property type="evidence" value="ECO:0007669"/>
    <property type="project" value="TreeGrafter"/>
</dbReference>
<organism evidence="5">
    <name type="scientific">Cyprideis torosa</name>
    <dbReference type="NCBI Taxonomy" id="163714"/>
    <lineage>
        <taxon>Eukaryota</taxon>
        <taxon>Metazoa</taxon>
        <taxon>Ecdysozoa</taxon>
        <taxon>Arthropoda</taxon>
        <taxon>Crustacea</taxon>
        <taxon>Oligostraca</taxon>
        <taxon>Ostracoda</taxon>
        <taxon>Podocopa</taxon>
        <taxon>Podocopida</taxon>
        <taxon>Cytherocopina</taxon>
        <taxon>Cytheroidea</taxon>
        <taxon>Cytherideidae</taxon>
        <taxon>Cyprideis</taxon>
    </lineage>
</organism>
<dbReference type="InterPro" id="IPR036638">
    <property type="entry name" value="HLH_DNA-bd_sf"/>
</dbReference>
<gene>
    <name evidence="5" type="ORF">CTOB1V02_LOCUS6641</name>
</gene>
<dbReference type="GO" id="GO:0000981">
    <property type="term" value="F:DNA-binding transcription factor activity, RNA polymerase II-specific"/>
    <property type="evidence" value="ECO:0007669"/>
    <property type="project" value="TreeGrafter"/>
</dbReference>
<keyword evidence="1" id="KW-0805">Transcription regulation</keyword>
<dbReference type="AlphaFoldDB" id="A0A7R8WEC7"/>
<keyword evidence="3" id="KW-0804">Transcription</keyword>
<keyword evidence="2" id="KW-0238">DNA-binding</keyword>
<name>A0A7R8WEC7_9CRUS</name>
<dbReference type="CDD" id="cd11415">
    <property type="entry name" value="bHLH_TS_FERD3L_NATO3"/>
    <property type="match status" value="1"/>
</dbReference>
<evidence type="ECO:0000256" key="2">
    <source>
        <dbReference type="ARBA" id="ARBA00023125"/>
    </source>
</evidence>
<sequence length="245" mass="27409">MPDRYGLHSQAGGPPMELWEDCSSSLRESISGAAKNSDHPGRVPGSITDSENRSPPMCTTNGDAGILAHHAEVGILPDKRPALSDASYATWSEMAQVYSSYQASFALPHHHPSDICWGPIPPGKANHGPSMSTRSKGGTKKPRRRVATLAQRRAANIRERRRMFNLNEAFDRLRRKVPTFAYEKRLSRIETLRLAITYISFMTELLTGRDLKQEIRCKIPLENAGNFQQFHSPPFYDKAFTVYPG</sequence>
<dbReference type="SMART" id="SM00353">
    <property type="entry name" value="HLH"/>
    <property type="match status" value="1"/>
</dbReference>
<dbReference type="PROSITE" id="PS50888">
    <property type="entry name" value="BHLH"/>
    <property type="match status" value="1"/>
</dbReference>
<evidence type="ECO:0000256" key="3">
    <source>
        <dbReference type="ARBA" id="ARBA00023163"/>
    </source>
</evidence>
<dbReference type="InterPro" id="IPR011598">
    <property type="entry name" value="bHLH_dom"/>
</dbReference>